<evidence type="ECO:0000313" key="3">
    <source>
        <dbReference type="Proteomes" id="UP000006666"/>
    </source>
</evidence>
<dbReference type="PRINTS" id="PR00598">
    <property type="entry name" value="HTHMARR"/>
</dbReference>
<dbReference type="GO" id="GO:0006950">
    <property type="term" value="P:response to stress"/>
    <property type="evidence" value="ECO:0007669"/>
    <property type="project" value="TreeGrafter"/>
</dbReference>
<protein>
    <submittedName>
        <fullName evidence="2">Transcriptional regulator</fullName>
    </submittedName>
</protein>
<dbReference type="GO" id="GO:0003700">
    <property type="term" value="F:DNA-binding transcription factor activity"/>
    <property type="evidence" value="ECO:0007669"/>
    <property type="project" value="InterPro"/>
</dbReference>
<proteinExistence type="predicted"/>
<dbReference type="PANTHER" id="PTHR33164">
    <property type="entry name" value="TRANSCRIPTIONAL REGULATOR, MARR FAMILY"/>
    <property type="match status" value="1"/>
</dbReference>
<dbReference type="InterPro" id="IPR036390">
    <property type="entry name" value="WH_DNA-bd_sf"/>
</dbReference>
<gene>
    <name evidence="2" type="ordered locus">Ksed_24880</name>
</gene>
<dbReference type="PROSITE" id="PS50995">
    <property type="entry name" value="HTH_MARR_2"/>
    <property type="match status" value="1"/>
</dbReference>
<name>C7NFU4_KYTSD</name>
<dbReference type="KEGG" id="kse:Ksed_24880"/>
<reference evidence="2 3" key="1">
    <citation type="journal article" date="2009" name="Stand. Genomic Sci.">
        <title>Complete genome sequence of Kytococcus sedentarius type strain (541).</title>
        <authorList>
            <person name="Sims D."/>
            <person name="Brettin T."/>
            <person name="Detter J.C."/>
            <person name="Han C."/>
            <person name="Lapidus A."/>
            <person name="Copeland A."/>
            <person name="Glavina Del Rio T."/>
            <person name="Nolan M."/>
            <person name="Chen F."/>
            <person name="Lucas S."/>
            <person name="Tice H."/>
            <person name="Cheng J.F."/>
            <person name="Bruce D."/>
            <person name="Goodwin L."/>
            <person name="Pitluck S."/>
            <person name="Ovchinnikova G."/>
            <person name="Pati A."/>
            <person name="Ivanova N."/>
            <person name="Mavrommatis K."/>
            <person name="Chen A."/>
            <person name="Palaniappan K."/>
            <person name="D'haeseleer P."/>
            <person name="Chain P."/>
            <person name="Bristow J."/>
            <person name="Eisen J.A."/>
            <person name="Markowitz V."/>
            <person name="Hugenholtz P."/>
            <person name="Schneider S."/>
            <person name="Goker M."/>
            <person name="Pukall R."/>
            <person name="Kyrpides N.C."/>
            <person name="Klenk H.P."/>
        </authorList>
    </citation>
    <scope>NUCLEOTIDE SEQUENCE [LARGE SCALE GENOMIC DNA]</scope>
    <source>
        <strain evidence="3">ATCC 14392 / DSM 20547 / JCM 11482 / CCUG 33030 / NBRC 15357 / NCTC 11040 / CCM 314 / 541</strain>
    </source>
</reference>
<accession>C7NFU4</accession>
<evidence type="ECO:0000313" key="2">
    <source>
        <dbReference type="EMBL" id="ACV07452.1"/>
    </source>
</evidence>
<dbReference type="RefSeq" id="WP_015780378.1">
    <property type="nucleotide sequence ID" value="NC_013169.1"/>
</dbReference>
<dbReference type="STRING" id="478801.Ksed_24880"/>
<dbReference type="Pfam" id="PF01047">
    <property type="entry name" value="MarR"/>
    <property type="match status" value="1"/>
</dbReference>
<evidence type="ECO:0000259" key="1">
    <source>
        <dbReference type="PROSITE" id="PS50995"/>
    </source>
</evidence>
<organism evidence="2 3">
    <name type="scientific">Kytococcus sedentarius (strain ATCC 14392 / DSM 20547 / JCM 11482 / CCUG 33030 / NBRC 15357 / NCTC 11040 / CCM 314 / 541)</name>
    <name type="common">Micrococcus sedentarius</name>
    <dbReference type="NCBI Taxonomy" id="478801"/>
    <lineage>
        <taxon>Bacteria</taxon>
        <taxon>Bacillati</taxon>
        <taxon>Actinomycetota</taxon>
        <taxon>Actinomycetes</taxon>
        <taxon>Micrococcales</taxon>
        <taxon>Kytococcaceae</taxon>
        <taxon>Kytococcus</taxon>
    </lineage>
</organism>
<sequence length="171" mass="19067">MHNEGSTGDGQWLSDTEQVVWRRWVTLRTDLQAYLNRSLQEDADLSISDYEVMVMLSDAECDCLRVSELARRVGWERSRLSHHVSRMEKRGLVARATASDDARGADIRLTEAGRAALEAAAPGHVRDVRAVFFDGMAPEELMALDRLTARMMERLRPGDDLGRPVTGAGPS</sequence>
<feature type="domain" description="HTH marR-type" evidence="1">
    <location>
        <begin position="1"/>
        <end position="153"/>
    </location>
</feature>
<dbReference type="PANTHER" id="PTHR33164:SF99">
    <property type="entry name" value="MARR FAMILY REGULATORY PROTEIN"/>
    <property type="match status" value="1"/>
</dbReference>
<dbReference type="EMBL" id="CP001686">
    <property type="protein sequence ID" value="ACV07452.1"/>
    <property type="molecule type" value="Genomic_DNA"/>
</dbReference>
<dbReference type="SUPFAM" id="SSF46785">
    <property type="entry name" value="Winged helix' DNA-binding domain"/>
    <property type="match status" value="1"/>
</dbReference>
<dbReference type="SMART" id="SM00347">
    <property type="entry name" value="HTH_MARR"/>
    <property type="match status" value="1"/>
</dbReference>
<dbReference type="AlphaFoldDB" id="C7NFU4"/>
<dbReference type="InterPro" id="IPR036388">
    <property type="entry name" value="WH-like_DNA-bd_sf"/>
</dbReference>
<keyword evidence="3" id="KW-1185">Reference proteome</keyword>
<dbReference type="HOGENOM" id="CLU_083287_2_2_11"/>
<dbReference type="Gene3D" id="1.10.10.10">
    <property type="entry name" value="Winged helix-like DNA-binding domain superfamily/Winged helix DNA-binding domain"/>
    <property type="match status" value="1"/>
</dbReference>
<dbReference type="eggNOG" id="COG1846">
    <property type="taxonomic scope" value="Bacteria"/>
</dbReference>
<dbReference type="InterPro" id="IPR000835">
    <property type="entry name" value="HTH_MarR-typ"/>
</dbReference>
<dbReference type="InterPro" id="IPR039422">
    <property type="entry name" value="MarR/SlyA-like"/>
</dbReference>
<dbReference type="Proteomes" id="UP000006666">
    <property type="component" value="Chromosome"/>
</dbReference>